<dbReference type="Pfam" id="PF26363">
    <property type="entry name" value="Phospholipase-like"/>
    <property type="match status" value="1"/>
</dbReference>
<sequence>MKKITVCSLAVLMGFSVHSASATTQEELGNIGAYVDSILNPNMTNTANTTGTTYKTHQPPSINQAGDALHYLAFAEYVYKSWGAPSGWTLTETIHDSSTGFHAAVYTSGSNAVIAFRGSELGTSDWVNNGIMAAGEVPPQYRLAISESARLASQYSSYNIHYTGHSLGGGLATVAAIRTGKPATVFDASGIGNAVLSEIQQSMANAGVSAASWSTNAGRITNYNLEGEFVSDGDYQQDADVIGVDSKQYGNIFYLSAARFTPLFFLDTGLSRHFTTPLREELQFLSQPVFRVNANDWNSIDNDINGFTALFYIDWTDDTLDLMAWQAEYAINSFPSFLEDL</sequence>
<dbReference type="AlphaFoldDB" id="A0A128F893"/>
<dbReference type="SUPFAM" id="SSF53474">
    <property type="entry name" value="alpha/beta-Hydrolases"/>
    <property type="match status" value="1"/>
</dbReference>
<feature type="chain" id="PRO_5007282204" evidence="1">
    <location>
        <begin position="23"/>
        <end position="341"/>
    </location>
</feature>
<keyword evidence="3" id="KW-1185">Reference proteome</keyword>
<dbReference type="Proteomes" id="UP000071641">
    <property type="component" value="Unassembled WGS sequence"/>
</dbReference>
<dbReference type="Gene3D" id="3.40.50.1820">
    <property type="entry name" value="alpha/beta hydrolase"/>
    <property type="match status" value="1"/>
</dbReference>
<name>A0A128F893_9GAMM</name>
<proteinExistence type="predicted"/>
<protein>
    <submittedName>
        <fullName evidence="2">Lipase (Class 3)</fullName>
    </submittedName>
</protein>
<reference evidence="3" key="1">
    <citation type="submission" date="2016-02" db="EMBL/GenBank/DDBJ databases">
        <authorList>
            <person name="Rodrigo-Torres Lidia"/>
            <person name="Arahal R.David."/>
        </authorList>
    </citation>
    <scope>NUCLEOTIDE SEQUENCE [LARGE SCALE GENOMIC DNA]</scope>
    <source>
        <strain evidence="3">CECT 9029</strain>
    </source>
</reference>
<evidence type="ECO:0000313" key="3">
    <source>
        <dbReference type="Proteomes" id="UP000071641"/>
    </source>
</evidence>
<organism evidence="2 3">
    <name type="scientific">Grimontia celer</name>
    <dbReference type="NCBI Taxonomy" id="1796497"/>
    <lineage>
        <taxon>Bacteria</taxon>
        <taxon>Pseudomonadati</taxon>
        <taxon>Pseudomonadota</taxon>
        <taxon>Gammaproteobacteria</taxon>
        <taxon>Vibrionales</taxon>
        <taxon>Vibrionaceae</taxon>
        <taxon>Grimontia</taxon>
    </lineage>
</organism>
<dbReference type="RefSeq" id="WP_197475380.1">
    <property type="nucleotide sequence ID" value="NZ_FIZX01000002.1"/>
</dbReference>
<evidence type="ECO:0000256" key="1">
    <source>
        <dbReference type="SAM" id="SignalP"/>
    </source>
</evidence>
<dbReference type="STRING" id="1796497.GCE9029_03567"/>
<feature type="signal peptide" evidence="1">
    <location>
        <begin position="1"/>
        <end position="22"/>
    </location>
</feature>
<dbReference type="InterPro" id="IPR029058">
    <property type="entry name" value="AB_hydrolase_fold"/>
</dbReference>
<evidence type="ECO:0000313" key="2">
    <source>
        <dbReference type="EMBL" id="CZF82992.1"/>
    </source>
</evidence>
<gene>
    <name evidence="2" type="ORF">GCE9029_03567</name>
</gene>
<accession>A0A128F893</accession>
<dbReference type="EMBL" id="FIZX01000002">
    <property type="protein sequence ID" value="CZF82992.1"/>
    <property type="molecule type" value="Genomic_DNA"/>
</dbReference>
<dbReference type="GO" id="GO:0006629">
    <property type="term" value="P:lipid metabolic process"/>
    <property type="evidence" value="ECO:0007669"/>
    <property type="project" value="InterPro"/>
</dbReference>
<keyword evidence="1" id="KW-0732">Signal</keyword>